<dbReference type="STRING" id="485913.Krac_0988"/>
<keyword evidence="2" id="KW-0808">Transferase</keyword>
<evidence type="ECO:0000313" key="2">
    <source>
        <dbReference type="EMBL" id="EFH80396.1"/>
    </source>
</evidence>
<dbReference type="eggNOG" id="COG2334">
    <property type="taxonomic scope" value="Bacteria"/>
</dbReference>
<proteinExistence type="predicted"/>
<dbReference type="OrthoDB" id="1645186at2"/>
<dbReference type="AlphaFoldDB" id="D6U5Y5"/>
<name>D6U5Y5_KTERA</name>
<dbReference type="EMBL" id="ADVG01000005">
    <property type="protein sequence ID" value="EFH80396.1"/>
    <property type="molecule type" value="Genomic_DNA"/>
</dbReference>
<feature type="domain" description="Aminoglycoside phosphotransferase" evidence="1">
    <location>
        <begin position="48"/>
        <end position="255"/>
    </location>
</feature>
<dbReference type="RefSeq" id="WP_007922973.1">
    <property type="nucleotide sequence ID" value="NZ_ADVG01000005.1"/>
</dbReference>
<evidence type="ECO:0000313" key="3">
    <source>
        <dbReference type="Proteomes" id="UP000004508"/>
    </source>
</evidence>
<dbReference type="Gene3D" id="1.10.510.10">
    <property type="entry name" value="Transferase(Phosphotransferase) domain 1"/>
    <property type="match status" value="1"/>
</dbReference>
<dbReference type="Gene3D" id="3.30.200.20">
    <property type="entry name" value="Phosphorylase Kinase, domain 1"/>
    <property type="match status" value="1"/>
</dbReference>
<dbReference type="Pfam" id="PF01636">
    <property type="entry name" value="APH"/>
    <property type="match status" value="1"/>
</dbReference>
<dbReference type="InterPro" id="IPR002575">
    <property type="entry name" value="Aminoglycoside_PTrfase"/>
</dbReference>
<gene>
    <name evidence="2" type="ORF">Krac_0988</name>
</gene>
<keyword evidence="3" id="KW-1185">Reference proteome</keyword>
<dbReference type="SUPFAM" id="SSF56112">
    <property type="entry name" value="Protein kinase-like (PK-like)"/>
    <property type="match status" value="1"/>
</dbReference>
<dbReference type="InterPro" id="IPR011009">
    <property type="entry name" value="Kinase-like_dom_sf"/>
</dbReference>
<dbReference type="InParanoid" id="D6U5Y5"/>
<protein>
    <submittedName>
        <fullName evidence="2">Aminoglycoside phosphotransferase</fullName>
    </submittedName>
</protein>
<sequence length="292" mass="32899">MRYEPSINRTDLLNVVYTSYGLEVEEIQFVPVGYVAACYSLRCLGGDQYFLKLWPNTKVGRVSAARQEIILPLTRALYERGILQRVAYPLATRDHSLWTHFQGEPFAVFPFLPGYHPSTSIWTMALRDEFACTMAAIHQGTSLLADVLPPRETFTLSFTNDLQSSFKTIASLCPQARPGLHALRKLLLLRGDEIRAQLGRLRHLQAKVHTLPGTAVLCHTDLTSDNLLVNDQGHLYVLDWDEAVVATPEYDLKEAVGDGFDRFLQVYVASRGEHTLEIDRFAFTSCVAILKI</sequence>
<accession>D6U5Y5</accession>
<dbReference type="GO" id="GO:0016740">
    <property type="term" value="F:transferase activity"/>
    <property type="evidence" value="ECO:0007669"/>
    <property type="project" value="UniProtKB-KW"/>
</dbReference>
<evidence type="ECO:0000259" key="1">
    <source>
        <dbReference type="Pfam" id="PF01636"/>
    </source>
</evidence>
<reference evidence="2 3" key="1">
    <citation type="journal article" date="2011" name="Stand. Genomic Sci.">
        <title>Non-contiguous finished genome sequence and contextual data of the filamentous soil bacterium Ktedonobacter racemifer type strain (SOSP1-21).</title>
        <authorList>
            <person name="Chang Y.J."/>
            <person name="Land M."/>
            <person name="Hauser L."/>
            <person name="Chertkov O."/>
            <person name="Del Rio T.G."/>
            <person name="Nolan M."/>
            <person name="Copeland A."/>
            <person name="Tice H."/>
            <person name="Cheng J.F."/>
            <person name="Lucas S."/>
            <person name="Han C."/>
            <person name="Goodwin L."/>
            <person name="Pitluck S."/>
            <person name="Ivanova N."/>
            <person name="Ovchinikova G."/>
            <person name="Pati A."/>
            <person name="Chen A."/>
            <person name="Palaniappan K."/>
            <person name="Mavromatis K."/>
            <person name="Liolios K."/>
            <person name="Brettin T."/>
            <person name="Fiebig A."/>
            <person name="Rohde M."/>
            <person name="Abt B."/>
            <person name="Goker M."/>
            <person name="Detter J.C."/>
            <person name="Woyke T."/>
            <person name="Bristow J."/>
            <person name="Eisen J.A."/>
            <person name="Markowitz V."/>
            <person name="Hugenholtz P."/>
            <person name="Kyrpides N.C."/>
            <person name="Klenk H.P."/>
            <person name="Lapidus A."/>
        </authorList>
    </citation>
    <scope>NUCLEOTIDE SEQUENCE [LARGE SCALE GENOMIC DNA]</scope>
    <source>
        <strain evidence="3">DSM 44963</strain>
    </source>
</reference>
<comment type="caution">
    <text evidence="2">The sequence shown here is derived from an EMBL/GenBank/DDBJ whole genome shotgun (WGS) entry which is preliminary data.</text>
</comment>
<organism evidence="2 3">
    <name type="scientific">Ktedonobacter racemifer DSM 44963</name>
    <dbReference type="NCBI Taxonomy" id="485913"/>
    <lineage>
        <taxon>Bacteria</taxon>
        <taxon>Bacillati</taxon>
        <taxon>Chloroflexota</taxon>
        <taxon>Ktedonobacteria</taxon>
        <taxon>Ktedonobacterales</taxon>
        <taxon>Ktedonobacteraceae</taxon>
        <taxon>Ktedonobacter</taxon>
    </lineage>
</organism>
<dbReference type="Proteomes" id="UP000004508">
    <property type="component" value="Unassembled WGS sequence"/>
</dbReference>